<comment type="caution">
    <text evidence="3">The sequence shown here is derived from an EMBL/GenBank/DDBJ whole genome shotgun (WGS) entry which is preliminary data.</text>
</comment>
<keyword evidence="4" id="KW-1185">Reference proteome</keyword>
<gene>
    <name evidence="3" type="ORF">B0I03_102336</name>
</gene>
<reference evidence="3 4" key="1">
    <citation type="submission" date="2018-06" db="EMBL/GenBank/DDBJ databases">
        <title>Genomic Encyclopedia of Type Strains, Phase III (KMG-III): the genomes of soil and plant-associated and newly described type strains.</title>
        <authorList>
            <person name="Whitman W."/>
        </authorList>
    </citation>
    <scope>NUCLEOTIDE SEQUENCE [LARGE SCALE GENOMIC DNA]</scope>
    <source>
        <strain evidence="3 4">CGMCC 1.12398</strain>
    </source>
</reference>
<organism evidence="3 4">
    <name type="scientific">Flavobacterium aquaticum</name>
    <dbReference type="NCBI Taxonomy" id="1236486"/>
    <lineage>
        <taxon>Bacteria</taxon>
        <taxon>Pseudomonadati</taxon>
        <taxon>Bacteroidota</taxon>
        <taxon>Flavobacteriia</taxon>
        <taxon>Flavobacteriales</taxon>
        <taxon>Flavobacteriaceae</taxon>
        <taxon>Flavobacterium</taxon>
    </lineage>
</organism>
<dbReference type="EMBL" id="QLMI01000002">
    <property type="protein sequence ID" value="RAK24475.1"/>
    <property type="molecule type" value="Genomic_DNA"/>
</dbReference>
<feature type="region of interest" description="Disordered" evidence="1">
    <location>
        <begin position="105"/>
        <end position="126"/>
    </location>
</feature>
<feature type="compositionally biased region" description="Polar residues" evidence="1">
    <location>
        <begin position="108"/>
        <end position="126"/>
    </location>
</feature>
<dbReference type="OrthoDB" id="1525222at2"/>
<dbReference type="RefSeq" id="WP_111566254.1">
    <property type="nucleotide sequence ID" value="NZ_QLMI01000002.1"/>
</dbReference>
<accession>A0A327YXW5</accession>
<dbReference type="Proteomes" id="UP000249620">
    <property type="component" value="Unassembled WGS sequence"/>
</dbReference>
<dbReference type="InterPro" id="IPR025381">
    <property type="entry name" value="DUF4296"/>
</dbReference>
<evidence type="ECO:0000313" key="3">
    <source>
        <dbReference type="EMBL" id="RAK24475.1"/>
    </source>
</evidence>
<evidence type="ECO:0000259" key="2">
    <source>
        <dbReference type="Pfam" id="PF14129"/>
    </source>
</evidence>
<protein>
    <submittedName>
        <fullName evidence="3">Uncharacterized protein DUF4296</fullName>
    </submittedName>
</protein>
<proteinExistence type="predicted"/>
<dbReference type="PROSITE" id="PS51257">
    <property type="entry name" value="PROKAR_LIPOPROTEIN"/>
    <property type="match status" value="1"/>
</dbReference>
<sequence length="126" mass="14513">MKQLLFLFVALFVASCSKNPVPKPDNLLDEETMVDIIYDISILQATDGSMPNKLIENNIKMDQYIFDKYKIDSTTYRQNQLYYAGDARKYKKLYKKVLERLEGENKADSLNSNNQTNVGMSNPTVE</sequence>
<feature type="domain" description="DUF4296" evidence="2">
    <location>
        <begin position="24"/>
        <end position="105"/>
    </location>
</feature>
<dbReference type="AlphaFoldDB" id="A0A327YXW5"/>
<evidence type="ECO:0000256" key="1">
    <source>
        <dbReference type="SAM" id="MobiDB-lite"/>
    </source>
</evidence>
<evidence type="ECO:0000313" key="4">
    <source>
        <dbReference type="Proteomes" id="UP000249620"/>
    </source>
</evidence>
<dbReference type="Pfam" id="PF14129">
    <property type="entry name" value="DUF4296"/>
    <property type="match status" value="1"/>
</dbReference>
<name>A0A327YXW5_9FLAO</name>